<dbReference type="Gene3D" id="3.30.430.20">
    <property type="entry name" value="Gnk2 domain, C-X8-C-X2-C motif"/>
    <property type="match status" value="2"/>
</dbReference>
<organism evidence="7 8">
    <name type="scientific">Brassica napus</name>
    <name type="common">Rape</name>
    <dbReference type="NCBI Taxonomy" id="3708"/>
    <lineage>
        <taxon>Eukaryota</taxon>
        <taxon>Viridiplantae</taxon>
        <taxon>Streptophyta</taxon>
        <taxon>Embryophyta</taxon>
        <taxon>Tracheophyta</taxon>
        <taxon>Spermatophyta</taxon>
        <taxon>Magnoliopsida</taxon>
        <taxon>eudicotyledons</taxon>
        <taxon>Gunneridae</taxon>
        <taxon>Pentapetalae</taxon>
        <taxon>rosids</taxon>
        <taxon>malvids</taxon>
        <taxon>Brassicales</taxon>
        <taxon>Brassicaceae</taxon>
        <taxon>Brassiceae</taxon>
        <taxon>Brassica</taxon>
    </lineage>
</organism>
<dbReference type="Pfam" id="PF01657">
    <property type="entry name" value="Stress-antifung"/>
    <property type="match status" value="1"/>
</dbReference>
<dbReference type="PANTHER" id="PTHR32411">
    <property type="entry name" value="CYSTEINE-RICH REPEAT SECRETORY PROTEIN 38-RELATED"/>
    <property type="match status" value="1"/>
</dbReference>
<evidence type="ECO:0000256" key="1">
    <source>
        <dbReference type="ARBA" id="ARBA00004613"/>
    </source>
</evidence>
<keyword evidence="8" id="KW-1185">Reference proteome</keyword>
<dbReference type="PANTHER" id="PTHR32411:SF57">
    <property type="entry name" value="GNK2-HOMOLOGOUS DOMAIN-CONTAINING PROTEIN"/>
    <property type="match status" value="1"/>
</dbReference>
<evidence type="ECO:0000256" key="2">
    <source>
        <dbReference type="ARBA" id="ARBA00022525"/>
    </source>
</evidence>
<dbReference type="InterPro" id="IPR005174">
    <property type="entry name" value="KIB1-4_b-propeller"/>
</dbReference>
<sequence>MNESILNIYEPFGHNKSPKLAASLQSIQYTRMSRNVYWSKLCPNLPDLLRSIFESLTGQNPLLYDPVQDKNYDKVHCLASYSNWLLIVDYCLHFHLLNVFTRETINLPSLESSLGDSPYRNDLFECFRELYGTKFLVTWDDFKFSKTAVLWINERNGDFVVAWAIEQFYIFSYKKIANDVTIYKMRIAIANSGEVMIFLSLNELNRKFCICELNLQVGRVGSLGDQLLIFGHGVTIRGPVKDRGIKSDSVCLLMMIICLVIICGEERSKFSYSLSKRFVFPNLAIQFLIIHSVSSLNITNEYLNHKCFLNQGIYNSGSEYKDSLNILFRKVRTDDYARTGFMHLTKGPASDSVTVMFQCRGDSYGSKCRTCADTAVAGFRKRCPRNKGGIIWYDQCFLWVSAIGESMSIKTNYKNIFSMYNPNNVRGDAKLFAKRVVDFFSELTLKVKKNTEAGSIIILYAAGEKKLGKNTLYAMVQCVSLTIDCKSCLAWSITKLFKNGDIREGGRVLGMNCDTEKLHTTTLQFPHTSKELFRA</sequence>
<evidence type="ECO:0000256" key="4">
    <source>
        <dbReference type="ARBA" id="ARBA00022737"/>
    </source>
</evidence>
<proteinExistence type="inferred from homology"/>
<keyword evidence="2" id="KW-0964">Secreted</keyword>
<dbReference type="InterPro" id="IPR002902">
    <property type="entry name" value="GNK2"/>
</dbReference>
<dbReference type="CDD" id="cd23509">
    <property type="entry name" value="Gnk2-like"/>
    <property type="match status" value="2"/>
</dbReference>
<keyword evidence="4" id="KW-0677">Repeat</keyword>
<comment type="subcellular location">
    <subcellularLocation>
        <location evidence="1">Secreted</location>
    </subcellularLocation>
</comment>
<name>A0ABQ8DAK9_BRANA</name>
<evidence type="ECO:0000256" key="5">
    <source>
        <dbReference type="ARBA" id="ARBA00038515"/>
    </source>
</evidence>
<accession>A0ABQ8DAK9</accession>
<dbReference type="PROSITE" id="PS51473">
    <property type="entry name" value="GNK2"/>
    <property type="match status" value="1"/>
</dbReference>
<comment type="caution">
    <text evidence="7">The sequence shown here is derived from an EMBL/GenBank/DDBJ whole genome shotgun (WGS) entry which is preliminary data.</text>
</comment>
<reference evidence="7 8" key="1">
    <citation type="submission" date="2021-05" db="EMBL/GenBank/DDBJ databases">
        <title>Genome Assembly of Synthetic Allotetraploid Brassica napus Reveals Homoeologous Exchanges between Subgenomes.</title>
        <authorList>
            <person name="Davis J.T."/>
        </authorList>
    </citation>
    <scope>NUCLEOTIDE SEQUENCE [LARGE SCALE GENOMIC DNA]</scope>
    <source>
        <strain evidence="8">cv. Da-Ae</strain>
        <tissue evidence="7">Seedling</tissue>
    </source>
</reference>
<evidence type="ECO:0000259" key="6">
    <source>
        <dbReference type="PROSITE" id="PS51473"/>
    </source>
</evidence>
<keyword evidence="3" id="KW-0732">Signal</keyword>
<feature type="domain" description="Gnk2-homologous" evidence="6">
    <location>
        <begin position="302"/>
        <end position="405"/>
    </location>
</feature>
<dbReference type="InterPro" id="IPR050581">
    <property type="entry name" value="CRR_secretory_protein"/>
</dbReference>
<dbReference type="Proteomes" id="UP000824890">
    <property type="component" value="Unassembled WGS sequence"/>
</dbReference>
<evidence type="ECO:0000313" key="7">
    <source>
        <dbReference type="EMBL" id="KAH0925510.1"/>
    </source>
</evidence>
<dbReference type="EMBL" id="JAGKQM010000005">
    <property type="protein sequence ID" value="KAH0925510.1"/>
    <property type="molecule type" value="Genomic_DNA"/>
</dbReference>
<gene>
    <name evidence="7" type="ORF">HID58_017766</name>
</gene>
<evidence type="ECO:0000256" key="3">
    <source>
        <dbReference type="ARBA" id="ARBA00022729"/>
    </source>
</evidence>
<comment type="similarity">
    <text evidence="5">Belongs to the cysteine-rich repeat secretory protein family.</text>
</comment>
<dbReference type="Pfam" id="PF03478">
    <property type="entry name" value="Beta-prop_KIB1-4"/>
    <property type="match status" value="1"/>
</dbReference>
<dbReference type="InterPro" id="IPR038408">
    <property type="entry name" value="GNK2_sf"/>
</dbReference>
<protein>
    <recommendedName>
        <fullName evidence="6">Gnk2-homologous domain-containing protein</fullName>
    </recommendedName>
</protein>
<evidence type="ECO:0000313" key="8">
    <source>
        <dbReference type="Proteomes" id="UP000824890"/>
    </source>
</evidence>